<dbReference type="AlphaFoldDB" id="A0AAU9P9N5"/>
<dbReference type="Proteomes" id="UP001157418">
    <property type="component" value="Unassembled WGS sequence"/>
</dbReference>
<comment type="caution">
    <text evidence="1">The sequence shown here is derived from an EMBL/GenBank/DDBJ whole genome shotgun (WGS) entry which is preliminary data.</text>
</comment>
<protein>
    <recommendedName>
        <fullName evidence="3">Secreted protein</fullName>
    </recommendedName>
</protein>
<proteinExistence type="predicted"/>
<keyword evidence="2" id="KW-1185">Reference proteome</keyword>
<reference evidence="1 2" key="1">
    <citation type="submission" date="2022-01" db="EMBL/GenBank/DDBJ databases">
        <authorList>
            <person name="Xiong W."/>
            <person name="Schranz E."/>
        </authorList>
    </citation>
    <scope>NUCLEOTIDE SEQUENCE [LARGE SCALE GENOMIC DNA]</scope>
</reference>
<sequence>MVACLCFCCFLSSDREREKFTTLAIQACGGNYIGETRFEKKVIIQMRTASLITKSHHHCNSRHLQKPLSLFLSLKL</sequence>
<organism evidence="1 2">
    <name type="scientific">Lactuca virosa</name>
    <dbReference type="NCBI Taxonomy" id="75947"/>
    <lineage>
        <taxon>Eukaryota</taxon>
        <taxon>Viridiplantae</taxon>
        <taxon>Streptophyta</taxon>
        <taxon>Embryophyta</taxon>
        <taxon>Tracheophyta</taxon>
        <taxon>Spermatophyta</taxon>
        <taxon>Magnoliopsida</taxon>
        <taxon>eudicotyledons</taxon>
        <taxon>Gunneridae</taxon>
        <taxon>Pentapetalae</taxon>
        <taxon>asterids</taxon>
        <taxon>campanulids</taxon>
        <taxon>Asterales</taxon>
        <taxon>Asteraceae</taxon>
        <taxon>Cichorioideae</taxon>
        <taxon>Cichorieae</taxon>
        <taxon>Lactucinae</taxon>
        <taxon>Lactuca</taxon>
    </lineage>
</organism>
<accession>A0AAU9P9N5</accession>
<dbReference type="EMBL" id="CAKMRJ010005523">
    <property type="protein sequence ID" value="CAH1446795.1"/>
    <property type="molecule type" value="Genomic_DNA"/>
</dbReference>
<evidence type="ECO:0000313" key="1">
    <source>
        <dbReference type="EMBL" id="CAH1446795.1"/>
    </source>
</evidence>
<evidence type="ECO:0000313" key="2">
    <source>
        <dbReference type="Proteomes" id="UP001157418"/>
    </source>
</evidence>
<evidence type="ECO:0008006" key="3">
    <source>
        <dbReference type="Google" id="ProtNLM"/>
    </source>
</evidence>
<name>A0AAU9P9N5_9ASTR</name>
<gene>
    <name evidence="1" type="ORF">LVIROSA_LOCUS32461</name>
</gene>